<feature type="compositionally biased region" description="Basic and acidic residues" evidence="1">
    <location>
        <begin position="217"/>
        <end position="226"/>
    </location>
</feature>
<keyword evidence="3" id="KW-1185">Reference proteome</keyword>
<dbReference type="Proteomes" id="UP000295718">
    <property type="component" value="Unassembled WGS sequence"/>
</dbReference>
<dbReference type="OrthoDB" id="2005697at2"/>
<reference evidence="2 3" key="1">
    <citation type="submission" date="2019-03" db="EMBL/GenBank/DDBJ databases">
        <title>Genomic Encyclopedia of Type Strains, Phase IV (KMG-IV): sequencing the most valuable type-strain genomes for metagenomic binning, comparative biology and taxonomic classification.</title>
        <authorList>
            <person name="Goeker M."/>
        </authorList>
    </citation>
    <scope>NUCLEOTIDE SEQUENCE [LARGE SCALE GENOMIC DNA]</scope>
    <source>
        <strain evidence="2 3">DSM 100556</strain>
    </source>
</reference>
<dbReference type="EMBL" id="SLUO01000005">
    <property type="protein sequence ID" value="TCL59035.1"/>
    <property type="molecule type" value="Genomic_DNA"/>
</dbReference>
<feature type="region of interest" description="Disordered" evidence="1">
    <location>
        <begin position="217"/>
        <end position="239"/>
    </location>
</feature>
<evidence type="ECO:0000313" key="2">
    <source>
        <dbReference type="EMBL" id="TCL59035.1"/>
    </source>
</evidence>
<protein>
    <submittedName>
        <fullName evidence="2">Uncharacterized protein</fullName>
    </submittedName>
</protein>
<dbReference type="STRING" id="1469948.GCA_000732725_01916"/>
<comment type="caution">
    <text evidence="2">The sequence shown here is derived from an EMBL/GenBank/DDBJ whole genome shotgun (WGS) entry which is preliminary data.</text>
</comment>
<name>A0A4R1R141_9FIRM</name>
<evidence type="ECO:0000313" key="3">
    <source>
        <dbReference type="Proteomes" id="UP000295718"/>
    </source>
</evidence>
<gene>
    <name evidence="2" type="ORF">EDD76_105211</name>
</gene>
<organism evidence="2 3">
    <name type="scientific">Kineothrix alysoides</name>
    <dbReference type="NCBI Taxonomy" id="1469948"/>
    <lineage>
        <taxon>Bacteria</taxon>
        <taxon>Bacillati</taxon>
        <taxon>Bacillota</taxon>
        <taxon>Clostridia</taxon>
        <taxon>Lachnospirales</taxon>
        <taxon>Lachnospiraceae</taxon>
        <taxon>Kineothrix</taxon>
    </lineage>
</organism>
<dbReference type="AlphaFoldDB" id="A0A4R1R141"/>
<sequence length="256" mass="26625">MANYKVSYKMLAKQGEELKAVAKLVDGYAERVNQVRGKLGQDEMLAEVRNNLQKLNTQLGESRMVLNTAGELLSKTVETYTGTETRQVKKVDNLKAHNRDFYKNPVTVASAGGAAGGAGAAAAQPATATVNDTDSSIGVQSVEVVSYSETTVTTSTVEVTTEPVQTAVPLSGPAGASAATDSGMEAMAGMAVGVGSVAGAVGGGALLGAKYLHEEHKKKKAEETDKANSGSGDTYDPEIELAAALERVHMLEEDES</sequence>
<evidence type="ECO:0000256" key="1">
    <source>
        <dbReference type="SAM" id="MobiDB-lite"/>
    </source>
</evidence>
<accession>A0A4R1R141</accession>
<dbReference type="RefSeq" id="WP_031390612.1">
    <property type="nucleotide sequence ID" value="NZ_JPNB01000001.1"/>
</dbReference>
<proteinExistence type="predicted"/>